<feature type="domain" description="Helicase HerA-like C-terminal" evidence="2">
    <location>
        <begin position="7"/>
        <end position="495"/>
    </location>
</feature>
<dbReference type="PANTHER" id="PTHR30121">
    <property type="entry name" value="UNCHARACTERIZED PROTEIN YJGR-RELATED"/>
    <property type="match status" value="1"/>
</dbReference>
<dbReference type="Pfam" id="PF05872">
    <property type="entry name" value="HerA_C"/>
    <property type="match status" value="1"/>
</dbReference>
<dbReference type="PANTHER" id="PTHR30121:SF6">
    <property type="entry name" value="SLR6007 PROTEIN"/>
    <property type="match status" value="1"/>
</dbReference>
<dbReference type="InterPro" id="IPR051162">
    <property type="entry name" value="T4SS_component"/>
</dbReference>
<dbReference type="Gene3D" id="3.40.50.300">
    <property type="entry name" value="P-loop containing nucleotide triphosphate hydrolases"/>
    <property type="match status" value="2"/>
</dbReference>
<gene>
    <name evidence="3" type="ORF">MELA_01250</name>
</gene>
<evidence type="ECO:0000259" key="2">
    <source>
        <dbReference type="Pfam" id="PF05872"/>
    </source>
</evidence>
<dbReference type="InterPro" id="IPR027417">
    <property type="entry name" value="P-loop_NTPase"/>
</dbReference>
<evidence type="ECO:0000313" key="4">
    <source>
        <dbReference type="Proteomes" id="UP000334340"/>
    </source>
</evidence>
<dbReference type="Proteomes" id="UP000334340">
    <property type="component" value="Unassembled WGS sequence"/>
</dbReference>
<proteinExistence type="predicted"/>
<keyword evidence="4" id="KW-1185">Reference proteome</keyword>
<organism evidence="3 4">
    <name type="scientific">Candidatus Methylomirabilis lanthanidiphila</name>
    <dbReference type="NCBI Taxonomy" id="2211376"/>
    <lineage>
        <taxon>Bacteria</taxon>
        <taxon>Candidatus Methylomirabilota</taxon>
        <taxon>Candidatus Methylomirabilia</taxon>
        <taxon>Candidatus Methylomirabilales</taxon>
        <taxon>Candidatus Methylomirabilaceae</taxon>
        <taxon>Candidatus Methylomirabilis</taxon>
    </lineage>
</organism>
<evidence type="ECO:0000313" key="3">
    <source>
        <dbReference type="EMBL" id="VUZ84875.1"/>
    </source>
</evidence>
<protein>
    <submittedName>
        <fullName evidence="3">AAA-like domain protein</fullName>
    </submittedName>
</protein>
<feature type="compositionally biased region" description="Low complexity" evidence="1">
    <location>
        <begin position="433"/>
        <end position="444"/>
    </location>
</feature>
<dbReference type="EMBL" id="CABIKM010000020">
    <property type="protein sequence ID" value="VUZ84875.1"/>
    <property type="molecule type" value="Genomic_DNA"/>
</dbReference>
<feature type="region of interest" description="Disordered" evidence="1">
    <location>
        <begin position="423"/>
        <end position="450"/>
    </location>
</feature>
<accession>A0A564ZHV9</accession>
<name>A0A564ZHV9_9BACT</name>
<evidence type="ECO:0000256" key="1">
    <source>
        <dbReference type="SAM" id="MobiDB-lite"/>
    </source>
</evidence>
<dbReference type="InterPro" id="IPR033186">
    <property type="entry name" value="HerA_C"/>
</dbReference>
<dbReference type="AlphaFoldDB" id="A0A564ZHV9"/>
<reference evidence="3 4" key="1">
    <citation type="submission" date="2019-07" db="EMBL/GenBank/DDBJ databases">
        <authorList>
            <person name="Cremers G."/>
        </authorList>
    </citation>
    <scope>NUCLEOTIDE SEQUENCE [LARGE SCALE GENOMIC DNA]</scope>
</reference>
<dbReference type="SUPFAM" id="SSF52540">
    <property type="entry name" value="P-loop containing nucleoside triphosphate hydrolases"/>
    <property type="match status" value="1"/>
</dbReference>
<sequence>MNTILIGKGEQPVHLLAKYGNRHGLVAGATGTGKTISLLVLAEGFSRLGVPVFMADVKGDLSGAALAGIDNEKIHQRVVQIGIQDYAHEANPVVFWDLYGKLGHPVRTTVTEIGPSLLGRILDLNDTQTGMLEIAFKLADDQGLLLLDLDDLRAVLGFVADNRKEISAQYGLVSTQSVAAVQRALLSLEREGGEALFGEPALELGDLLRTDLSGRGVVNILTADQLILKPRLYSSFLLWLLSELFENLPEVGDLDRPKLVFFFDEAHLLFDDAPPVLRQRVEQVVRLIRSKGVGVYFCSQFPDDVPNEILGQLGNRIQHALRAYTPRDQKAVRTAAETFVANPKLDVAEVISQLSVGEALVSTLQEKGVPMPVERTLICPPRCRMGAVTPEERATVRARSPISGKYDSRMNRESAYEILTRRVDSGEASVERPAQTQPEPQTQTSGALSDFLWGTTRRQGMVETMAKQAARTVGSQIGRQILRGVLGGILGGSRRR</sequence>